<organism evidence="3 4">
    <name type="scientific">Pontiella desulfatans</name>
    <dbReference type="NCBI Taxonomy" id="2750659"/>
    <lineage>
        <taxon>Bacteria</taxon>
        <taxon>Pseudomonadati</taxon>
        <taxon>Kiritimatiellota</taxon>
        <taxon>Kiritimatiellia</taxon>
        <taxon>Kiritimatiellales</taxon>
        <taxon>Pontiellaceae</taxon>
        <taxon>Pontiella</taxon>
    </lineage>
</organism>
<evidence type="ECO:0000256" key="1">
    <source>
        <dbReference type="SAM" id="MobiDB-lite"/>
    </source>
</evidence>
<keyword evidence="2" id="KW-0472">Membrane</keyword>
<keyword evidence="2" id="KW-1133">Transmembrane helix</keyword>
<feature type="transmembrane region" description="Helical" evidence="2">
    <location>
        <begin position="63"/>
        <end position="91"/>
    </location>
</feature>
<feature type="transmembrane region" description="Helical" evidence="2">
    <location>
        <begin position="128"/>
        <end position="152"/>
    </location>
</feature>
<sequence length="652" mass="70735">MSKKPLGETLFVILGLLFIALIGLRTISTPELWSHLALGQSGAPISFLEADHAVNTTWLYDKLSYMMWNIGGAPLLIILNVVALVGAFALLLQVSKKWGGPLSQGFALLIAGHLMFQTLDVGPQVAMMLFIALFLYLLTSIKSPAVLFGVLIPLQLVWTNMHDSFLYGPIIAGLAIAQANQQNKGSGRKKNQSTSSGIYGILAIALLVATVANPAFLKLHAQVFANVKSPSPVYWSSLFIEYFQIPALKPLILFTMILGAGGLITLKKKLPVMLTTIAIYGAFLVWTSPHHVLLFAILAYPFLVLSLTSISEYIHNSLEQMLGKQAKVVPMVTGAVFVLLIVGSLVPVVTSCAYVKTGSASKFGLGVEEQLYPADCEAILNHPAFPAKAINLAADGGYLAFKYGRKCFIDYRPGRYDRVLLDNVNNMMLGNRQAYDDLYVEYRPEALIINTLSPTAAQGIVTLLGKRIWKLAYFDGTTVILLKDKEEFGDLLNNAEIQQAGLAKLEAARAAYAERGGACGAGNPAELIGSGKIFLAFNRPKESKAIFSLLLQGNGRIPGAWIGLGNSQLLLKEFDAAVQSLKISTEQAPNSLLAWASYATACKYAGLTEESKQAIEKAKKIAERNKPEEVNAPKKEDVEVKEQSLEELSIPD</sequence>
<keyword evidence="4" id="KW-1185">Reference proteome</keyword>
<dbReference type="Proteomes" id="UP000366872">
    <property type="component" value="Unassembled WGS sequence"/>
</dbReference>
<gene>
    <name evidence="3" type="ORF">PDESU_01816</name>
</gene>
<feature type="transmembrane region" description="Helical" evidence="2">
    <location>
        <begin position="98"/>
        <end position="116"/>
    </location>
</feature>
<protein>
    <submittedName>
        <fullName evidence="3">Uncharacterized protein</fullName>
    </submittedName>
</protein>
<proteinExistence type="predicted"/>
<keyword evidence="2" id="KW-0812">Transmembrane</keyword>
<feature type="transmembrane region" description="Helical" evidence="2">
    <location>
        <begin position="292"/>
        <end position="314"/>
    </location>
</feature>
<dbReference type="SUPFAM" id="SSF48452">
    <property type="entry name" value="TPR-like"/>
    <property type="match status" value="1"/>
</dbReference>
<dbReference type="RefSeq" id="WP_136078846.1">
    <property type="nucleotide sequence ID" value="NZ_CAAHFG010000001.1"/>
</dbReference>
<name>A0A6C2TZY4_PONDE</name>
<evidence type="ECO:0000313" key="4">
    <source>
        <dbReference type="Proteomes" id="UP000366872"/>
    </source>
</evidence>
<evidence type="ECO:0000256" key="2">
    <source>
        <dbReference type="SAM" id="Phobius"/>
    </source>
</evidence>
<dbReference type="EMBL" id="CAAHFG010000001">
    <property type="protein sequence ID" value="VGO13260.1"/>
    <property type="molecule type" value="Genomic_DNA"/>
</dbReference>
<feature type="transmembrane region" description="Helical" evidence="2">
    <location>
        <begin position="237"/>
        <end position="258"/>
    </location>
</feature>
<feature type="transmembrane region" description="Helical" evidence="2">
    <location>
        <begin position="326"/>
        <end position="349"/>
    </location>
</feature>
<feature type="region of interest" description="Disordered" evidence="1">
    <location>
        <begin position="624"/>
        <end position="652"/>
    </location>
</feature>
<feature type="transmembrane region" description="Helical" evidence="2">
    <location>
        <begin position="198"/>
        <end position="217"/>
    </location>
</feature>
<evidence type="ECO:0000313" key="3">
    <source>
        <dbReference type="EMBL" id="VGO13260.1"/>
    </source>
</evidence>
<dbReference type="Gene3D" id="1.25.40.10">
    <property type="entry name" value="Tetratricopeptide repeat domain"/>
    <property type="match status" value="1"/>
</dbReference>
<accession>A0A6C2TZY4</accession>
<dbReference type="AlphaFoldDB" id="A0A6C2TZY4"/>
<reference evidence="3 4" key="1">
    <citation type="submission" date="2019-04" db="EMBL/GenBank/DDBJ databases">
        <authorList>
            <person name="Van Vliet M D."/>
        </authorList>
    </citation>
    <scope>NUCLEOTIDE SEQUENCE [LARGE SCALE GENOMIC DNA]</scope>
    <source>
        <strain evidence="3 4">F1</strain>
    </source>
</reference>
<dbReference type="InterPro" id="IPR011990">
    <property type="entry name" value="TPR-like_helical_dom_sf"/>
</dbReference>
<feature type="transmembrane region" description="Helical" evidence="2">
    <location>
        <begin position="270"/>
        <end position="286"/>
    </location>
</feature>
<feature type="compositionally biased region" description="Basic and acidic residues" evidence="1">
    <location>
        <begin position="624"/>
        <end position="644"/>
    </location>
</feature>